<evidence type="ECO:0000256" key="1">
    <source>
        <dbReference type="ARBA" id="ARBA00022723"/>
    </source>
</evidence>
<dbReference type="InterPro" id="IPR045087">
    <property type="entry name" value="Cu-oxidase_fam"/>
</dbReference>
<dbReference type="eggNOG" id="COG2132">
    <property type="taxonomic scope" value="Bacteria"/>
</dbReference>
<evidence type="ECO:0000256" key="2">
    <source>
        <dbReference type="ARBA" id="ARBA00023002"/>
    </source>
</evidence>
<dbReference type="InterPro" id="IPR011707">
    <property type="entry name" value="Cu-oxidase-like_N"/>
</dbReference>
<dbReference type="InterPro" id="IPR033138">
    <property type="entry name" value="Cu_oxidase_CS"/>
</dbReference>
<dbReference type="PANTHER" id="PTHR11709:SF2">
    <property type="entry name" value="MULTICOPPER OXIDASE LPR1"/>
    <property type="match status" value="1"/>
</dbReference>
<dbReference type="Pfam" id="PF07731">
    <property type="entry name" value="Cu-oxidase_2"/>
    <property type="match status" value="1"/>
</dbReference>
<evidence type="ECO:0000313" key="6">
    <source>
        <dbReference type="EMBL" id="AAV97492.1"/>
    </source>
</evidence>
<dbReference type="InterPro" id="IPR001117">
    <property type="entry name" value="Cu-oxidase_2nd"/>
</dbReference>
<keyword evidence="2" id="KW-0560">Oxidoreductase</keyword>
<gene>
    <name evidence="6" type="ordered locus">SPOA0360</name>
</gene>
<dbReference type="Pfam" id="PF07732">
    <property type="entry name" value="Cu-oxidase_3"/>
    <property type="match status" value="1"/>
</dbReference>
<dbReference type="InterPro" id="IPR006311">
    <property type="entry name" value="TAT_signal"/>
</dbReference>
<dbReference type="InterPro" id="IPR008972">
    <property type="entry name" value="Cupredoxin"/>
</dbReference>
<accession>Q5LKM1</accession>
<reference evidence="6 7" key="1">
    <citation type="journal article" date="2004" name="Nature">
        <title>Genome sequence of Silicibacter pomeroyi reveals adaptations to the marine environment.</title>
        <authorList>
            <person name="Moran M.A."/>
            <person name="Buchan A."/>
            <person name="Gonzalez J.M."/>
            <person name="Heidelberg J.F."/>
            <person name="Whitman W.B."/>
            <person name="Kiene R.P."/>
            <person name="Henriksen J.R."/>
            <person name="King G.M."/>
            <person name="Belas R."/>
            <person name="Fuqua C."/>
            <person name="Brinkac L."/>
            <person name="Lewis M."/>
            <person name="Johri S."/>
            <person name="Weaver B."/>
            <person name="Pai G."/>
            <person name="Eisen J.A."/>
            <person name="Rahe E."/>
            <person name="Sheldon W.M."/>
            <person name="Ye W."/>
            <person name="Miller T.R."/>
            <person name="Carlton J."/>
            <person name="Rasko D.A."/>
            <person name="Paulsen I.T."/>
            <person name="Ren Q."/>
            <person name="Daugherty S.C."/>
            <person name="Deboy R.T."/>
            <person name="Dodson R.J."/>
            <person name="Durkin A.S."/>
            <person name="Madupu R."/>
            <person name="Nelson W.C."/>
            <person name="Sullivan S.A."/>
            <person name="Rosovitz M.J."/>
            <person name="Haft D.H."/>
            <person name="Selengut J."/>
            <person name="Ward N."/>
        </authorList>
    </citation>
    <scope>NUCLEOTIDE SEQUENCE [LARGE SCALE GENOMIC DNA]</scope>
    <source>
        <strain evidence="7">ATCC 700808 / DSM 15171 / DSS-3</strain>
        <plasmid evidence="7">Plasmid megaplasmid Spo</plasmid>
    </source>
</reference>
<name>Q5LKM1_RUEPO</name>
<dbReference type="CDD" id="cd13861">
    <property type="entry name" value="CuRO_1_CumA_like"/>
    <property type="match status" value="1"/>
</dbReference>
<feature type="domain" description="Plastocyanin-like" evidence="5">
    <location>
        <begin position="51"/>
        <end position="164"/>
    </location>
</feature>
<dbReference type="InterPro" id="IPR002355">
    <property type="entry name" value="Cu_oxidase_Cu_BS"/>
</dbReference>
<keyword evidence="7" id="KW-1185">Reference proteome</keyword>
<keyword evidence="6" id="KW-0614">Plasmid</keyword>
<evidence type="ECO:0000259" key="3">
    <source>
        <dbReference type="Pfam" id="PF00394"/>
    </source>
</evidence>
<reference evidence="6 7" key="2">
    <citation type="journal article" date="2014" name="Stand. Genomic Sci.">
        <title>An updated genome annotation for the model marine bacterium Ruegeria pomeroyi DSS-3.</title>
        <authorList>
            <person name="Rivers A.R."/>
            <person name="Smith C.B."/>
            <person name="Moran M.A."/>
        </authorList>
    </citation>
    <scope>GENOME REANNOTATION</scope>
    <source>
        <strain evidence="7">ATCC 700808 / DSM 15171 / DSS-3</strain>
        <plasmid evidence="7">Plasmid megaplasmid Spo</plasmid>
    </source>
</reference>
<proteinExistence type="predicted"/>
<dbReference type="PaxDb" id="246200-SPOA0360"/>
<dbReference type="SUPFAM" id="SSF49503">
    <property type="entry name" value="Cupredoxins"/>
    <property type="match status" value="3"/>
</dbReference>
<dbReference type="InterPro" id="IPR011706">
    <property type="entry name" value="Cu-oxidase_C"/>
</dbReference>
<dbReference type="EMBL" id="CP000032">
    <property type="protein sequence ID" value="AAV97492.1"/>
    <property type="molecule type" value="Genomic_DNA"/>
</dbReference>
<dbReference type="PROSITE" id="PS51318">
    <property type="entry name" value="TAT"/>
    <property type="match status" value="1"/>
</dbReference>
<dbReference type="Proteomes" id="UP000001023">
    <property type="component" value="Plasmid megaplasmid"/>
</dbReference>
<dbReference type="Gene3D" id="2.60.40.420">
    <property type="entry name" value="Cupredoxins - blue copper proteins"/>
    <property type="match status" value="3"/>
</dbReference>
<evidence type="ECO:0000259" key="5">
    <source>
        <dbReference type="Pfam" id="PF07732"/>
    </source>
</evidence>
<evidence type="ECO:0000259" key="4">
    <source>
        <dbReference type="Pfam" id="PF07731"/>
    </source>
</evidence>
<dbReference type="PROSITE" id="PS00080">
    <property type="entry name" value="MULTICOPPER_OXIDASE2"/>
    <property type="match status" value="1"/>
</dbReference>
<dbReference type="Pfam" id="PF00394">
    <property type="entry name" value="Cu-oxidase"/>
    <property type="match status" value="1"/>
</dbReference>
<dbReference type="GO" id="GO:0005507">
    <property type="term" value="F:copper ion binding"/>
    <property type="evidence" value="ECO:0007669"/>
    <property type="project" value="InterPro"/>
</dbReference>
<geneLocation type="plasmid" evidence="7">
    <name>megaplasmid Spo</name>
</geneLocation>
<dbReference type="GO" id="GO:0016491">
    <property type="term" value="F:oxidoreductase activity"/>
    <property type="evidence" value="ECO:0007669"/>
    <property type="project" value="UniProtKB-KW"/>
</dbReference>
<dbReference type="PROSITE" id="PS00079">
    <property type="entry name" value="MULTICOPPER_OXIDASE1"/>
    <property type="match status" value="1"/>
</dbReference>
<evidence type="ECO:0000313" key="7">
    <source>
        <dbReference type="Proteomes" id="UP000001023"/>
    </source>
</evidence>
<dbReference type="PANTHER" id="PTHR11709">
    <property type="entry name" value="MULTI-COPPER OXIDASE"/>
    <property type="match status" value="1"/>
</dbReference>
<protein>
    <submittedName>
        <fullName evidence="6">Multicopper oxidase, putative</fullName>
    </submittedName>
</protein>
<feature type="domain" description="Plastocyanin-like" evidence="4">
    <location>
        <begin position="371"/>
        <end position="474"/>
    </location>
</feature>
<feature type="domain" description="Plastocyanin-like" evidence="3">
    <location>
        <begin position="172"/>
        <end position="283"/>
    </location>
</feature>
<sequence length="476" mass="51157">MAPDISEHQGKNMLSRRSFLWASGGVAAIAALPATAIRAQTAAPELVARVNPVQLLPSGYPETSVWGYGGQAPGAEIRVTQGARIARRFVNQLPQASSVHWHGLRAENAMDGVSGLTQDAVPPGESFDYDLVAEDAGTFWYHSHNRSAEQVARGLYGPLIVDEPTPPDVDRDVTLMLDDWRIDPETGQIEDDFGATHDLSHGGRLGNYISTNGEAAYQLPVKRHERLRLRIVNAANARLFTLGLQGLDGWLMAYDGMPIATPEAIPETFTLGPGQRVDLFVDVIADAGQEALLGRVDQRGGFVQAAFPVSGGASVNRRPAPAPLPPNRAPDLAGLDEAATLRLEMSGGAMGGMRDAIWKGSSRKAGDLMAEGQFWAFNGLVGMTDTPLASLSLGQVARMTVVNDTVFAHAMHLHGMHFRVLAEDGTPGPLRDTLLTMRGETHEIVFAADNPGRWAFHCHMLSHAASGMMTWIEVTA</sequence>
<organism evidence="6 7">
    <name type="scientific">Ruegeria pomeroyi (strain ATCC 700808 / DSM 15171 / DSS-3)</name>
    <name type="common">Silicibacter pomeroyi</name>
    <dbReference type="NCBI Taxonomy" id="246200"/>
    <lineage>
        <taxon>Bacteria</taxon>
        <taxon>Pseudomonadati</taxon>
        <taxon>Pseudomonadota</taxon>
        <taxon>Alphaproteobacteria</taxon>
        <taxon>Rhodobacterales</taxon>
        <taxon>Roseobacteraceae</taxon>
        <taxon>Ruegeria</taxon>
    </lineage>
</organism>
<dbReference type="HOGENOM" id="CLU_009100_6_1_5"/>
<keyword evidence="1" id="KW-0479">Metal-binding</keyword>
<dbReference type="AlphaFoldDB" id="Q5LKM1"/>
<dbReference type="FunFam" id="2.60.40.420:FF:000085">
    <property type="entry name" value="Multicopper oxidase, putative"/>
    <property type="match status" value="1"/>
</dbReference>
<dbReference type="KEGG" id="sil:SPOA0360"/>